<dbReference type="HOGENOM" id="CLU_044504_0_0_1"/>
<dbReference type="EMBL" id="KN831953">
    <property type="protein sequence ID" value="KIO10205.1"/>
    <property type="molecule type" value="Genomic_DNA"/>
</dbReference>
<name>A0A0C3P9I3_PISTI</name>
<reference evidence="2 3" key="1">
    <citation type="submission" date="2014-04" db="EMBL/GenBank/DDBJ databases">
        <authorList>
            <consortium name="DOE Joint Genome Institute"/>
            <person name="Kuo A."/>
            <person name="Kohler A."/>
            <person name="Costa M.D."/>
            <person name="Nagy L.G."/>
            <person name="Floudas D."/>
            <person name="Copeland A."/>
            <person name="Barry K.W."/>
            <person name="Cichocki N."/>
            <person name="Veneault-Fourrey C."/>
            <person name="LaButti K."/>
            <person name="Lindquist E.A."/>
            <person name="Lipzen A."/>
            <person name="Lundell T."/>
            <person name="Morin E."/>
            <person name="Murat C."/>
            <person name="Sun H."/>
            <person name="Tunlid A."/>
            <person name="Henrissat B."/>
            <person name="Grigoriev I.V."/>
            <person name="Hibbett D.S."/>
            <person name="Martin F."/>
            <person name="Nordberg H.P."/>
            <person name="Cantor M.N."/>
            <person name="Hua S.X."/>
        </authorList>
    </citation>
    <scope>NUCLEOTIDE SEQUENCE [LARGE SCALE GENOMIC DNA]</scope>
    <source>
        <strain evidence="2 3">Marx 270</strain>
    </source>
</reference>
<evidence type="ECO:0000313" key="2">
    <source>
        <dbReference type="EMBL" id="KIO10205.1"/>
    </source>
</evidence>
<evidence type="ECO:0000256" key="1">
    <source>
        <dbReference type="SAM" id="MobiDB-lite"/>
    </source>
</evidence>
<feature type="compositionally biased region" description="Low complexity" evidence="1">
    <location>
        <begin position="40"/>
        <end position="50"/>
    </location>
</feature>
<proteinExistence type="predicted"/>
<evidence type="ECO:0000313" key="3">
    <source>
        <dbReference type="Proteomes" id="UP000054217"/>
    </source>
</evidence>
<dbReference type="InParanoid" id="A0A0C3P9I3"/>
<feature type="compositionally biased region" description="Basic residues" evidence="1">
    <location>
        <begin position="241"/>
        <end position="257"/>
    </location>
</feature>
<gene>
    <name evidence="2" type="ORF">M404DRAFT_21869</name>
</gene>
<feature type="region of interest" description="Disordered" evidence="1">
    <location>
        <begin position="201"/>
        <end position="327"/>
    </location>
</feature>
<feature type="compositionally biased region" description="Basic and acidic residues" evidence="1">
    <location>
        <begin position="229"/>
        <end position="240"/>
    </location>
</feature>
<dbReference type="Proteomes" id="UP000054217">
    <property type="component" value="Unassembled WGS sequence"/>
</dbReference>
<feature type="compositionally biased region" description="Basic and acidic residues" evidence="1">
    <location>
        <begin position="156"/>
        <end position="168"/>
    </location>
</feature>
<reference evidence="3" key="2">
    <citation type="submission" date="2015-01" db="EMBL/GenBank/DDBJ databases">
        <title>Evolutionary Origins and Diversification of the Mycorrhizal Mutualists.</title>
        <authorList>
            <consortium name="DOE Joint Genome Institute"/>
            <consortium name="Mycorrhizal Genomics Consortium"/>
            <person name="Kohler A."/>
            <person name="Kuo A."/>
            <person name="Nagy L.G."/>
            <person name="Floudas D."/>
            <person name="Copeland A."/>
            <person name="Barry K.W."/>
            <person name="Cichocki N."/>
            <person name="Veneault-Fourrey C."/>
            <person name="LaButti K."/>
            <person name="Lindquist E.A."/>
            <person name="Lipzen A."/>
            <person name="Lundell T."/>
            <person name="Morin E."/>
            <person name="Murat C."/>
            <person name="Riley R."/>
            <person name="Ohm R."/>
            <person name="Sun H."/>
            <person name="Tunlid A."/>
            <person name="Henrissat B."/>
            <person name="Grigoriev I.V."/>
            <person name="Hibbett D.S."/>
            <person name="Martin F."/>
        </authorList>
    </citation>
    <scope>NUCLEOTIDE SEQUENCE [LARGE SCALE GENOMIC DNA]</scope>
    <source>
        <strain evidence="3">Marx 270</strain>
    </source>
</reference>
<protein>
    <submittedName>
        <fullName evidence="2">Uncharacterized protein</fullName>
    </submittedName>
</protein>
<dbReference type="OrthoDB" id="3071436at2759"/>
<organism evidence="2 3">
    <name type="scientific">Pisolithus tinctorius Marx 270</name>
    <dbReference type="NCBI Taxonomy" id="870435"/>
    <lineage>
        <taxon>Eukaryota</taxon>
        <taxon>Fungi</taxon>
        <taxon>Dikarya</taxon>
        <taxon>Basidiomycota</taxon>
        <taxon>Agaricomycotina</taxon>
        <taxon>Agaricomycetes</taxon>
        <taxon>Agaricomycetidae</taxon>
        <taxon>Boletales</taxon>
        <taxon>Sclerodermatineae</taxon>
        <taxon>Pisolithaceae</taxon>
        <taxon>Pisolithus</taxon>
    </lineage>
</organism>
<feature type="region of interest" description="Disordered" evidence="1">
    <location>
        <begin position="145"/>
        <end position="176"/>
    </location>
</feature>
<accession>A0A0C3P9I3</accession>
<keyword evidence="3" id="KW-1185">Reference proteome</keyword>
<dbReference type="AlphaFoldDB" id="A0A0C3P9I3"/>
<sequence>MTQPGAEIVGVSPLPKLTLLGSQYSTPIEKPAASNIQSYSDVVRSGSRSPSPVPQGATVDVPGLRTSSPVYPSDIGVLEASQARTVRVRVVTHSTNNVLPDNVHCDSLSIFPTSDMEAEQNDWTEVVRKKLQKIRRRSLLMMRDNPEVTLSESDEPSAKGECKGKGPDPRNWGNLKLSENEIDPDVQRTALALWNAANRLANESDGDQPGPSKGNDLEGTTQPTEDELPEPHGGEDEWIPKRSKLKRSKKNKKRVTKPSREPPNLIKEMVDKVVHQDHKRHERQKTPRAMEPVVKFMTRTGGEGQRPSAGATTLGLSSCARPLHKPG</sequence>
<feature type="region of interest" description="Disordered" evidence="1">
    <location>
        <begin position="30"/>
        <end position="57"/>
    </location>
</feature>